<protein>
    <submittedName>
        <fullName evidence="1">Succinate dehydrogenase</fullName>
    </submittedName>
</protein>
<dbReference type="Proteomes" id="UP000024332">
    <property type="component" value="Unassembled WGS sequence"/>
</dbReference>
<sequence>MEESIVKYLKKLGAELGEWKEVSERPGKAPFAKELEYKFEDVMWGKIHLRNDGEIFIHVISKIPFNWKDKVKELKIKGQIEDAAGGLLWLREEENNIEEDIKWIKEYLESLAKQNK</sequence>
<comment type="caution">
    <text evidence="1">The sequence shown here is derived from an EMBL/GenBank/DDBJ whole genome shotgun (WGS) entry which is preliminary data.</text>
</comment>
<proteinExistence type="predicted"/>
<gene>
    <name evidence="1" type="ORF">CM19_02835</name>
</gene>
<dbReference type="STRING" id="1160895.CM19_02835"/>
<dbReference type="AlphaFoldDB" id="A0A031LVK5"/>
<organism evidence="1 2">
    <name type="scientific">Candidatus Acidianus copahuensis</name>
    <dbReference type="NCBI Taxonomy" id="1160895"/>
    <lineage>
        <taxon>Archaea</taxon>
        <taxon>Thermoproteota</taxon>
        <taxon>Thermoprotei</taxon>
        <taxon>Sulfolobales</taxon>
        <taxon>Sulfolobaceae</taxon>
        <taxon>Acidianus</taxon>
    </lineage>
</organism>
<name>A0A031LVK5_9CREN</name>
<evidence type="ECO:0000313" key="1">
    <source>
        <dbReference type="EMBL" id="EZQ11148.1"/>
    </source>
</evidence>
<dbReference type="EMBL" id="JFZT01000017">
    <property type="protein sequence ID" value="EZQ11148.1"/>
    <property type="molecule type" value="Genomic_DNA"/>
</dbReference>
<evidence type="ECO:0000313" key="2">
    <source>
        <dbReference type="Proteomes" id="UP000024332"/>
    </source>
</evidence>
<keyword evidence="2" id="KW-1185">Reference proteome</keyword>
<accession>A0A031LVK5</accession>
<reference evidence="1 2" key="1">
    <citation type="submission" date="2014-03" db="EMBL/GenBank/DDBJ databases">
        <title>Draft genome sequence of the novel thermoacidophilic archaea Acidianus copahuensis ALE1 strain, isolated from Copahue volcanic area in Neuquen Argentina.</title>
        <authorList>
            <person name="Urbieta M.S."/>
            <person name="Rascovan N."/>
            <person name="Castro C."/>
            <person name="Revale S."/>
            <person name="Giaveno M.A."/>
            <person name="Vazquez M.P."/>
            <person name="Donati E.R."/>
        </authorList>
    </citation>
    <scope>NUCLEOTIDE SEQUENCE [LARGE SCALE GENOMIC DNA]</scope>
    <source>
        <strain evidence="1 2">ALE1</strain>
    </source>
</reference>